<dbReference type="RefSeq" id="WP_143861434.1">
    <property type="nucleotide sequence ID" value="NZ_OBEG01000003.1"/>
</dbReference>
<protein>
    <submittedName>
        <fullName evidence="2">Uncharacterized protein</fullName>
    </submittedName>
</protein>
<name>A0A285L9B9_9NOCA</name>
<evidence type="ECO:0000256" key="1">
    <source>
        <dbReference type="SAM" id="Phobius"/>
    </source>
</evidence>
<feature type="transmembrane region" description="Helical" evidence="1">
    <location>
        <begin position="142"/>
        <end position="162"/>
    </location>
</feature>
<gene>
    <name evidence="2" type="ORF">SAMN04244553_3138</name>
</gene>
<evidence type="ECO:0000313" key="3">
    <source>
        <dbReference type="Proteomes" id="UP000219565"/>
    </source>
</evidence>
<sequence>MADVVYRTAGPARGLSAGAWPDGHPVDAQYYRAWPLAFAYGSTGPRILVNGNEIPDTSWGETHIPAQPGNYTVEVRTRRPAAWVRWTLNKVWWEDMGQAVAEVPVYPGAQTPVYYRSPGLQYFQGAIGAEPKRWPALNWMRFSWVFVVLFAAMIVAGVVVYLGR</sequence>
<keyword evidence="3" id="KW-1185">Reference proteome</keyword>
<evidence type="ECO:0000313" key="2">
    <source>
        <dbReference type="EMBL" id="SNY81540.1"/>
    </source>
</evidence>
<dbReference type="Proteomes" id="UP000219565">
    <property type="component" value="Unassembled WGS sequence"/>
</dbReference>
<keyword evidence="1" id="KW-0812">Transmembrane</keyword>
<reference evidence="2 3" key="1">
    <citation type="submission" date="2017-09" db="EMBL/GenBank/DDBJ databases">
        <authorList>
            <person name="Ehlers B."/>
            <person name="Leendertz F.H."/>
        </authorList>
    </citation>
    <scope>NUCLEOTIDE SEQUENCE [LARGE SCALE GENOMIC DNA]</scope>
    <source>
        <strain evidence="2 3">DSM 45537</strain>
    </source>
</reference>
<organism evidence="2 3">
    <name type="scientific">Nocardia amikacinitolerans</name>
    <dbReference type="NCBI Taxonomy" id="756689"/>
    <lineage>
        <taxon>Bacteria</taxon>
        <taxon>Bacillati</taxon>
        <taxon>Actinomycetota</taxon>
        <taxon>Actinomycetes</taxon>
        <taxon>Mycobacteriales</taxon>
        <taxon>Nocardiaceae</taxon>
        <taxon>Nocardia</taxon>
    </lineage>
</organism>
<dbReference type="OrthoDB" id="5180668at2"/>
<accession>A0A285L9B9</accession>
<keyword evidence="1" id="KW-1133">Transmembrane helix</keyword>
<keyword evidence="1" id="KW-0472">Membrane</keyword>
<proteinExistence type="predicted"/>
<dbReference type="AlphaFoldDB" id="A0A285L9B9"/>
<dbReference type="EMBL" id="OBEG01000003">
    <property type="protein sequence ID" value="SNY81540.1"/>
    <property type="molecule type" value="Genomic_DNA"/>
</dbReference>